<feature type="domain" description="Beta-lactamase-related" evidence="1">
    <location>
        <begin position="269"/>
        <end position="587"/>
    </location>
</feature>
<dbReference type="PANTHER" id="PTHR46825:SF13">
    <property type="entry name" value="BETA-LACTAMASE-RELATED DOMAIN-CONTAINING PROTEIN"/>
    <property type="match status" value="1"/>
</dbReference>
<sequence>MRRQVDTFDETGAIQIVHPPPPDEQGWVLTTGNESLVDNVLSISLKFGGRLVSMGYFIRQQYTYYYAIMHKYTGPVFIKPGPMSYNELITAIRENKKRDLVLTQICGQEEKPGRISFTTYWERIPDVDYEVWFPGSNEANTQRLRFESTGFRLTYLCGYSENSRGRYVGIWQKSNKTGEQYEAHYGLTLDSCMRKNKMLLTKGFVATSFRVFNNNNQVLCTAIWEQKSDRQSFLLVGDNLNAMYTAIPVRFLQGTPELLTESQLDFLIERVEHFMRDLNIPGLSIAISKREQLKFAAGFGYADLRKQEIVTPNHQFRVGSVSKPITATAIMLLIDQKKISLDEKLFGPNSVFGNKFARRKSYKKYVTDVTVKHLLEHSAGGWDNLLSDPAWIEPQLSTEKLIEYVLENIPLEFVPGTRWIYSNFGYQVLGYLVEHLTGTTYENFVKNSVFAPAGVYDLQVARPSISQKAPREVIYYMSGNRLGFDPYDMLPSERIGPWGGWIASPIQMLLFMASVDGFSHRKDLLSPESVSEWSTPSPCSNNTYGLGWSLNIMGFNGWQHDGRMPGSAAMLVRLDNGLEMAITVNKACEFLDNKGQRIKCLALINPFGTCHPNSESFEIYERVSSLQNTCGICVTSLLPIIRPRRDERPG</sequence>
<dbReference type="EMBL" id="JAVFWL010000004">
    <property type="protein sequence ID" value="KAK6747414.1"/>
    <property type="molecule type" value="Genomic_DNA"/>
</dbReference>
<dbReference type="Pfam" id="PF00144">
    <property type="entry name" value="Beta-lactamase"/>
    <property type="match status" value="1"/>
</dbReference>
<dbReference type="InterPro" id="IPR012338">
    <property type="entry name" value="Beta-lactam/transpept-like"/>
</dbReference>
<dbReference type="Pfam" id="PF17660">
    <property type="entry name" value="BTRD1"/>
    <property type="match status" value="2"/>
</dbReference>
<dbReference type="Proteomes" id="UP001303046">
    <property type="component" value="Unassembled WGS sequence"/>
</dbReference>
<dbReference type="InterPro" id="IPR049511">
    <property type="entry name" value="PGH-like_rpt"/>
</dbReference>
<protein>
    <recommendedName>
        <fullName evidence="1">Beta-lactamase-related domain-containing protein</fullName>
    </recommendedName>
</protein>
<dbReference type="InterPro" id="IPR001466">
    <property type="entry name" value="Beta-lactam-related"/>
</dbReference>
<accession>A0ABR1DAF5</accession>
<dbReference type="PANTHER" id="PTHR46825">
    <property type="entry name" value="D-ALANYL-D-ALANINE-CARBOXYPEPTIDASE/ENDOPEPTIDASE AMPH"/>
    <property type="match status" value="1"/>
</dbReference>
<evidence type="ECO:0000259" key="1">
    <source>
        <dbReference type="Pfam" id="PF00144"/>
    </source>
</evidence>
<gene>
    <name evidence="2" type="primary">Necator_chrIV.g13838</name>
    <name evidence="2" type="ORF">RB195_000546</name>
</gene>
<dbReference type="InterPro" id="IPR050491">
    <property type="entry name" value="AmpC-like"/>
</dbReference>
<proteinExistence type="predicted"/>
<organism evidence="2 3">
    <name type="scientific">Necator americanus</name>
    <name type="common">Human hookworm</name>
    <dbReference type="NCBI Taxonomy" id="51031"/>
    <lineage>
        <taxon>Eukaryota</taxon>
        <taxon>Metazoa</taxon>
        <taxon>Ecdysozoa</taxon>
        <taxon>Nematoda</taxon>
        <taxon>Chromadorea</taxon>
        <taxon>Rhabditida</taxon>
        <taxon>Rhabditina</taxon>
        <taxon>Rhabditomorpha</taxon>
        <taxon>Strongyloidea</taxon>
        <taxon>Ancylostomatidae</taxon>
        <taxon>Bunostominae</taxon>
        <taxon>Necator</taxon>
    </lineage>
</organism>
<evidence type="ECO:0000313" key="3">
    <source>
        <dbReference type="Proteomes" id="UP001303046"/>
    </source>
</evidence>
<evidence type="ECO:0000313" key="2">
    <source>
        <dbReference type="EMBL" id="KAK6747414.1"/>
    </source>
</evidence>
<name>A0ABR1DAF5_NECAM</name>
<dbReference type="SUPFAM" id="SSF56601">
    <property type="entry name" value="beta-lactamase/transpeptidase-like"/>
    <property type="match status" value="1"/>
</dbReference>
<keyword evidence="3" id="KW-1185">Reference proteome</keyword>
<dbReference type="Gene3D" id="3.40.710.10">
    <property type="entry name" value="DD-peptidase/beta-lactamase superfamily"/>
    <property type="match status" value="1"/>
</dbReference>
<comment type="caution">
    <text evidence="2">The sequence shown here is derived from an EMBL/GenBank/DDBJ whole genome shotgun (WGS) entry which is preliminary data.</text>
</comment>
<reference evidence="2 3" key="1">
    <citation type="submission" date="2023-08" db="EMBL/GenBank/DDBJ databases">
        <title>A Necator americanus chromosomal reference genome.</title>
        <authorList>
            <person name="Ilik V."/>
            <person name="Petrzelkova K.J."/>
            <person name="Pardy F."/>
            <person name="Fuh T."/>
            <person name="Niatou-Singa F.S."/>
            <person name="Gouil Q."/>
            <person name="Baker L."/>
            <person name="Ritchie M.E."/>
            <person name="Jex A.R."/>
            <person name="Gazzola D."/>
            <person name="Li H."/>
            <person name="Toshio Fujiwara R."/>
            <person name="Zhan B."/>
            <person name="Aroian R.V."/>
            <person name="Pafco B."/>
            <person name="Schwarz E.M."/>
        </authorList>
    </citation>
    <scope>NUCLEOTIDE SEQUENCE [LARGE SCALE GENOMIC DNA]</scope>
    <source>
        <strain evidence="2 3">Aroian</strain>
        <tissue evidence="2">Whole animal</tissue>
    </source>
</reference>